<feature type="transmembrane region" description="Helical" evidence="1">
    <location>
        <begin position="60"/>
        <end position="79"/>
    </location>
</feature>
<dbReference type="AlphaFoldDB" id="A0A943I4D0"/>
<keyword evidence="1" id="KW-1133">Transmembrane helix</keyword>
<feature type="transmembrane region" description="Helical" evidence="1">
    <location>
        <begin position="197"/>
        <end position="213"/>
    </location>
</feature>
<gene>
    <name evidence="2" type="ORF">KHX13_03615</name>
</gene>
<keyword evidence="1" id="KW-0472">Membrane</keyword>
<comment type="caution">
    <text evidence="2">The sequence shown here is derived from an EMBL/GenBank/DDBJ whole genome shotgun (WGS) entry which is preliminary data.</text>
</comment>
<name>A0A943I4D0_9FIRM</name>
<dbReference type="Proteomes" id="UP000754226">
    <property type="component" value="Unassembled WGS sequence"/>
</dbReference>
<sequence>MNRWICGLHRVWARARKKEPLFLAAAALLFFFLNEPWVLWGGLLLGALDAYQLDLEKRQGAPLILGRVLVMLLTALFASPHSYPLALPGAVFWMLLFILWGAHLLFWESRELAKRGPSILFPFFLGTALFLNQLDADGGAFEAALLMGGYGLFRALWEMKKAVQRKCRLLFLFYFASIGLILGLFYVSFIWMAGDPIYLLLWLFALGTLYWIFPSL</sequence>
<feature type="transmembrane region" description="Helical" evidence="1">
    <location>
        <begin position="85"/>
        <end position="106"/>
    </location>
</feature>
<feature type="transmembrane region" description="Helical" evidence="1">
    <location>
        <begin position="140"/>
        <end position="157"/>
    </location>
</feature>
<accession>A0A943I4D0</accession>
<organism evidence="2 3">
    <name type="scientific">Acidaminococcus intestini</name>
    <dbReference type="NCBI Taxonomy" id="187327"/>
    <lineage>
        <taxon>Bacteria</taxon>
        <taxon>Bacillati</taxon>
        <taxon>Bacillota</taxon>
        <taxon>Negativicutes</taxon>
        <taxon>Acidaminococcales</taxon>
        <taxon>Acidaminococcaceae</taxon>
        <taxon>Acidaminococcus</taxon>
    </lineage>
</organism>
<evidence type="ECO:0000313" key="2">
    <source>
        <dbReference type="EMBL" id="MBS5519411.1"/>
    </source>
</evidence>
<evidence type="ECO:0000256" key="1">
    <source>
        <dbReference type="SAM" id="Phobius"/>
    </source>
</evidence>
<proteinExistence type="predicted"/>
<protein>
    <submittedName>
        <fullName evidence="2">Uncharacterized protein</fullName>
    </submittedName>
</protein>
<keyword evidence="1" id="KW-0812">Transmembrane</keyword>
<evidence type="ECO:0000313" key="3">
    <source>
        <dbReference type="Proteomes" id="UP000754226"/>
    </source>
</evidence>
<feature type="transmembrane region" description="Helical" evidence="1">
    <location>
        <begin position="169"/>
        <end position="191"/>
    </location>
</feature>
<feature type="transmembrane region" description="Helical" evidence="1">
    <location>
        <begin position="20"/>
        <end position="48"/>
    </location>
</feature>
<reference evidence="2" key="1">
    <citation type="submission" date="2021-02" db="EMBL/GenBank/DDBJ databases">
        <title>Infant gut strain persistence is associated with maternal origin, phylogeny, and functional potential including surface adhesion and iron acquisition.</title>
        <authorList>
            <person name="Lou Y.C."/>
        </authorList>
    </citation>
    <scope>NUCLEOTIDE SEQUENCE</scope>
    <source>
        <strain evidence="2">L3_106_000M1_dasL3_106_000M1_concoct_15</strain>
    </source>
</reference>
<dbReference type="EMBL" id="JAGZCZ010000004">
    <property type="protein sequence ID" value="MBS5519411.1"/>
    <property type="molecule type" value="Genomic_DNA"/>
</dbReference>